<reference evidence="1 2" key="1">
    <citation type="submission" date="2019-03" db="EMBL/GenBank/DDBJ databases">
        <title>Deep-cultivation of Planctomycetes and their phenomic and genomic characterization uncovers novel biology.</title>
        <authorList>
            <person name="Wiegand S."/>
            <person name="Jogler M."/>
            <person name="Boedeker C."/>
            <person name="Pinto D."/>
            <person name="Vollmers J."/>
            <person name="Rivas-Marin E."/>
            <person name="Kohn T."/>
            <person name="Peeters S.H."/>
            <person name="Heuer A."/>
            <person name="Rast P."/>
            <person name="Oberbeckmann S."/>
            <person name="Bunk B."/>
            <person name="Jeske O."/>
            <person name="Meyerdierks A."/>
            <person name="Storesund J.E."/>
            <person name="Kallscheuer N."/>
            <person name="Luecker S."/>
            <person name="Lage O.M."/>
            <person name="Pohl T."/>
            <person name="Merkel B.J."/>
            <person name="Hornburger P."/>
            <person name="Mueller R.-W."/>
            <person name="Bruemmer F."/>
            <person name="Labrenz M."/>
            <person name="Spormann A.M."/>
            <person name="Op den Camp H."/>
            <person name="Overmann J."/>
            <person name="Amann R."/>
            <person name="Jetten M.S.M."/>
            <person name="Mascher T."/>
            <person name="Medema M.H."/>
            <person name="Devos D.P."/>
            <person name="Kaster A.-K."/>
            <person name="Ovreas L."/>
            <person name="Rohde M."/>
            <person name="Galperin M.Y."/>
            <person name="Jogler C."/>
        </authorList>
    </citation>
    <scope>NUCLEOTIDE SEQUENCE [LARGE SCALE GENOMIC DNA]</scope>
    <source>
        <strain evidence="1 2">Enr10</strain>
    </source>
</reference>
<name>A0A517QFT5_9PLAN</name>
<keyword evidence="2" id="KW-1185">Reference proteome</keyword>
<dbReference type="Proteomes" id="UP000315647">
    <property type="component" value="Chromosome"/>
</dbReference>
<accession>A0A517QFT5</accession>
<evidence type="ECO:0000313" key="1">
    <source>
        <dbReference type="EMBL" id="QDT30493.1"/>
    </source>
</evidence>
<gene>
    <name evidence="1" type="ORF">Enr10x_58590</name>
</gene>
<dbReference type="RefSeq" id="WP_145452441.1">
    <property type="nucleotide sequence ID" value="NZ_CP037421.1"/>
</dbReference>
<evidence type="ECO:0000313" key="2">
    <source>
        <dbReference type="Proteomes" id="UP000315647"/>
    </source>
</evidence>
<dbReference type="EMBL" id="CP037421">
    <property type="protein sequence ID" value="QDT30493.1"/>
    <property type="molecule type" value="Genomic_DNA"/>
</dbReference>
<proteinExistence type="predicted"/>
<sequence length="609" mass="67369">MFNSAQSSPGQWFTCINVGDDYEAKDDRRKDKNLTIPRHSLVEIVGVRLQGETTDNISSADHFVLEVRLPVGGSVAGQDEPEDEDENVPQYVTTRKNFAFTGPSSIDKLRYGRLTFPPCLCRFEGDVGDTAKIQGRYVRPEKSDLPVATLDLYESLFGNGTLQQLVGDPKGHLKLPDVDFIQKHLPCWNASGIYKYHTGEKTKGKPDDKDSTKNLLAIITPAEQNPPSGVIFLTKEPVTNQTFQAGNVAVDLLEYVDPSSPGWNHKFLLDFSGVFGHEYAFSITDGYGTTIGPFIITTDGSDIKAALESLFWVGEDNVTVHTPGPLTGRFIIEFVGELSGVRVPQLYWQRVVIESTPPANLLGGVPEIPPITQQTLIEYDYRILPGTHSVQITPASRPMTRAQLWYGYNFGVDTPNWNYGWGFYPGGGYDYYGGYGGGPFGYYGGYYWNNYGLGGSFYNGYYGPYGNYTYLLDGPFNRDEDGNVVGESLLGDDGLPTDIRYNQYGYNQYGFDVDGIDPAGFDVNGLNSDGETWGYYGVWGHLHTGVYHANHKNDHGVINRATSNVFQHIAAGSFGVATWVKGGGYVVTEIENREFWLDTNGEPARLAAY</sequence>
<dbReference type="AlphaFoldDB" id="A0A517QFT5"/>
<protein>
    <submittedName>
        <fullName evidence="1">Uncharacterized protein</fullName>
    </submittedName>
</protein>
<organism evidence="1 2">
    <name type="scientific">Gimesia panareensis</name>
    <dbReference type="NCBI Taxonomy" id="2527978"/>
    <lineage>
        <taxon>Bacteria</taxon>
        <taxon>Pseudomonadati</taxon>
        <taxon>Planctomycetota</taxon>
        <taxon>Planctomycetia</taxon>
        <taxon>Planctomycetales</taxon>
        <taxon>Planctomycetaceae</taxon>
        <taxon>Gimesia</taxon>
    </lineage>
</organism>